<feature type="transmembrane region" description="Helical" evidence="7">
    <location>
        <begin position="275"/>
        <end position="299"/>
    </location>
</feature>
<gene>
    <name evidence="9" type="ORF">J1778_02810</name>
</gene>
<organism evidence="9 10">
    <name type="scientific">Rahnella bonaserana</name>
    <dbReference type="NCBI Taxonomy" id="2816248"/>
    <lineage>
        <taxon>Bacteria</taxon>
        <taxon>Pseudomonadati</taxon>
        <taxon>Pseudomonadota</taxon>
        <taxon>Gammaproteobacteria</taxon>
        <taxon>Enterobacterales</taxon>
        <taxon>Yersiniaceae</taxon>
        <taxon>Rahnella</taxon>
    </lineage>
</organism>
<comment type="caution">
    <text evidence="9">The sequence shown here is derived from an EMBL/GenBank/DDBJ whole genome shotgun (WGS) entry which is preliminary data.</text>
</comment>
<evidence type="ECO:0000256" key="1">
    <source>
        <dbReference type="ARBA" id="ARBA00004141"/>
    </source>
</evidence>
<keyword evidence="5 7" id="KW-1133">Transmembrane helix</keyword>
<dbReference type="InterPro" id="IPR001173">
    <property type="entry name" value="Glyco_trans_2-like"/>
</dbReference>
<evidence type="ECO:0000259" key="8">
    <source>
        <dbReference type="Pfam" id="PF00535"/>
    </source>
</evidence>
<keyword evidence="4 7" id="KW-0812">Transmembrane</keyword>
<dbReference type="Pfam" id="PF00535">
    <property type="entry name" value="Glycos_transf_2"/>
    <property type="match status" value="1"/>
</dbReference>
<evidence type="ECO:0000256" key="2">
    <source>
        <dbReference type="ARBA" id="ARBA00022676"/>
    </source>
</evidence>
<dbReference type="EMBL" id="JAFMOW010000049">
    <property type="protein sequence ID" value="MBU9854218.1"/>
    <property type="molecule type" value="Genomic_DNA"/>
</dbReference>
<evidence type="ECO:0000313" key="9">
    <source>
        <dbReference type="EMBL" id="MBU9854218.1"/>
    </source>
</evidence>
<feature type="transmembrane region" description="Helical" evidence="7">
    <location>
        <begin position="243"/>
        <end position="263"/>
    </location>
</feature>
<dbReference type="InterPro" id="IPR050256">
    <property type="entry name" value="Glycosyltransferase_2"/>
</dbReference>
<name>A0ABS6LQ15_9GAMM</name>
<reference evidence="9 10" key="1">
    <citation type="submission" date="2021-03" db="EMBL/GenBank/DDBJ databases">
        <title>Five novel Rahnella species.</title>
        <authorList>
            <person name="Brady C."/>
            <person name="Asselin J."/>
            <person name="Beer S."/>
            <person name="Bruberg M.B."/>
            <person name="Crampton B."/>
            <person name="Venter S."/>
            <person name="Arnold D."/>
            <person name="Denman S."/>
        </authorList>
    </citation>
    <scope>NUCLEOTIDE SEQUENCE [LARGE SCALE GENOMIC DNA]</scope>
    <source>
        <strain evidence="9 10">H11b</strain>
    </source>
</reference>
<keyword evidence="6 7" id="KW-0472">Membrane</keyword>
<accession>A0ABS6LQ15</accession>
<dbReference type="PANTHER" id="PTHR48090">
    <property type="entry name" value="UNDECAPRENYL-PHOSPHATE 4-DEOXY-4-FORMAMIDO-L-ARABINOSE TRANSFERASE-RELATED"/>
    <property type="match status" value="1"/>
</dbReference>
<sequence length="325" mass="36136">MTHRSNITPPSMDIVVPCYNEKEAFPHCLEVLGSVLCNLMSAKKVSPQSKIIFVDDGSKDNTWLQIKEACSKNGFVSGVKLSRNRGHQNALIAGLSESKSDVVISIDADLQDDVHCIESMLEEYNKGSDIVYGVRNDRSTDSVFKRTTAKMFYSLMENMGVNQVSNHADYRLMSRNAVDCLLNFKEQNMYIRGIVPLLGFTSSKVYYSRDERVAGESKYPIKKMISLAVEGITSLTITPLRMISALGFITCIISIITAIYAIIEKINGSTVEGWTSVMISIIFFGGVQLLCLGVIGEYVGKIYIETKGRPRFFVEEKQGGNDEVK</sequence>
<comment type="subcellular location">
    <subcellularLocation>
        <location evidence="1">Membrane</location>
        <topology evidence="1">Multi-pass membrane protein</topology>
    </subcellularLocation>
</comment>
<dbReference type="CDD" id="cd04187">
    <property type="entry name" value="DPM1_like_bac"/>
    <property type="match status" value="1"/>
</dbReference>
<dbReference type="PANTHER" id="PTHR48090:SF1">
    <property type="entry name" value="PROPHAGE BACTOPRENOL GLUCOSYL TRANSFERASE HOMOLOG"/>
    <property type="match status" value="1"/>
</dbReference>
<evidence type="ECO:0000313" key="10">
    <source>
        <dbReference type="Proteomes" id="UP000734343"/>
    </source>
</evidence>
<evidence type="ECO:0000256" key="5">
    <source>
        <dbReference type="ARBA" id="ARBA00022989"/>
    </source>
</evidence>
<evidence type="ECO:0000256" key="7">
    <source>
        <dbReference type="SAM" id="Phobius"/>
    </source>
</evidence>
<dbReference type="Proteomes" id="UP000734343">
    <property type="component" value="Unassembled WGS sequence"/>
</dbReference>
<feature type="domain" description="Glycosyltransferase 2-like" evidence="8">
    <location>
        <begin position="14"/>
        <end position="181"/>
    </location>
</feature>
<protein>
    <submittedName>
        <fullName evidence="9">Glycosyltransferase family 2 protein</fullName>
    </submittedName>
</protein>
<evidence type="ECO:0000256" key="6">
    <source>
        <dbReference type="ARBA" id="ARBA00023136"/>
    </source>
</evidence>
<evidence type="ECO:0000256" key="3">
    <source>
        <dbReference type="ARBA" id="ARBA00022679"/>
    </source>
</evidence>
<proteinExistence type="predicted"/>
<keyword evidence="10" id="KW-1185">Reference proteome</keyword>
<keyword evidence="2" id="KW-0328">Glycosyltransferase</keyword>
<keyword evidence="3" id="KW-0808">Transferase</keyword>
<evidence type="ECO:0000256" key="4">
    <source>
        <dbReference type="ARBA" id="ARBA00022692"/>
    </source>
</evidence>